<dbReference type="AlphaFoldDB" id="A0A4Y2ASU9"/>
<feature type="transmembrane region" description="Helical" evidence="1">
    <location>
        <begin position="31"/>
        <end position="51"/>
    </location>
</feature>
<keyword evidence="3" id="KW-1185">Reference proteome</keyword>
<accession>A0A4Y2ASU9</accession>
<evidence type="ECO:0000256" key="1">
    <source>
        <dbReference type="SAM" id="Phobius"/>
    </source>
</evidence>
<organism evidence="2 3">
    <name type="scientific">Araneus ventricosus</name>
    <name type="common">Orbweaver spider</name>
    <name type="synonym">Epeira ventricosa</name>
    <dbReference type="NCBI Taxonomy" id="182803"/>
    <lineage>
        <taxon>Eukaryota</taxon>
        <taxon>Metazoa</taxon>
        <taxon>Ecdysozoa</taxon>
        <taxon>Arthropoda</taxon>
        <taxon>Chelicerata</taxon>
        <taxon>Arachnida</taxon>
        <taxon>Araneae</taxon>
        <taxon>Araneomorphae</taxon>
        <taxon>Entelegynae</taxon>
        <taxon>Araneoidea</taxon>
        <taxon>Araneidae</taxon>
        <taxon>Araneus</taxon>
    </lineage>
</organism>
<sequence>MTRVCGECWRGGSAWESVWDFEPSQTRVLKINLGAFVICLIYRLAFASIFLEGIGLKPIVQKIPSWRGESRWHLPAGGKATGVCVVVVVVGELLFGPNGME</sequence>
<protein>
    <submittedName>
        <fullName evidence="2">Uncharacterized protein</fullName>
    </submittedName>
</protein>
<dbReference type="EMBL" id="BGPR01000030">
    <property type="protein sequence ID" value="GBL82890.1"/>
    <property type="molecule type" value="Genomic_DNA"/>
</dbReference>
<feature type="transmembrane region" description="Helical" evidence="1">
    <location>
        <begin position="72"/>
        <end position="95"/>
    </location>
</feature>
<name>A0A4Y2ASU9_ARAVE</name>
<dbReference type="Proteomes" id="UP000499080">
    <property type="component" value="Unassembled WGS sequence"/>
</dbReference>
<evidence type="ECO:0000313" key="2">
    <source>
        <dbReference type="EMBL" id="GBL82890.1"/>
    </source>
</evidence>
<reference evidence="2 3" key="1">
    <citation type="journal article" date="2019" name="Sci. Rep.">
        <title>Orb-weaving spider Araneus ventricosus genome elucidates the spidroin gene catalogue.</title>
        <authorList>
            <person name="Kono N."/>
            <person name="Nakamura H."/>
            <person name="Ohtoshi R."/>
            <person name="Moran D.A.P."/>
            <person name="Shinohara A."/>
            <person name="Yoshida Y."/>
            <person name="Fujiwara M."/>
            <person name="Mori M."/>
            <person name="Tomita M."/>
            <person name="Arakawa K."/>
        </authorList>
    </citation>
    <scope>NUCLEOTIDE SEQUENCE [LARGE SCALE GENOMIC DNA]</scope>
</reference>
<keyword evidence="1" id="KW-1133">Transmembrane helix</keyword>
<evidence type="ECO:0000313" key="3">
    <source>
        <dbReference type="Proteomes" id="UP000499080"/>
    </source>
</evidence>
<proteinExistence type="predicted"/>
<comment type="caution">
    <text evidence="2">The sequence shown here is derived from an EMBL/GenBank/DDBJ whole genome shotgun (WGS) entry which is preliminary data.</text>
</comment>
<gene>
    <name evidence="2" type="ORF">AVEN_106405_1</name>
</gene>
<keyword evidence="1" id="KW-0812">Transmembrane</keyword>
<keyword evidence="1" id="KW-0472">Membrane</keyword>